<evidence type="ECO:0000313" key="3">
    <source>
        <dbReference type="Proteomes" id="UP000265520"/>
    </source>
</evidence>
<name>A0A392VWY2_9FABA</name>
<accession>A0A392VWY2</accession>
<reference evidence="2 3" key="1">
    <citation type="journal article" date="2018" name="Front. Plant Sci.">
        <title>Red Clover (Trifolium pratense) and Zigzag Clover (T. medium) - A Picture of Genomic Similarities and Differences.</title>
        <authorList>
            <person name="Dluhosova J."/>
            <person name="Istvanek J."/>
            <person name="Nedelnik J."/>
            <person name="Repkova J."/>
        </authorList>
    </citation>
    <scope>NUCLEOTIDE SEQUENCE [LARGE SCALE GENOMIC DNA]</scope>
    <source>
        <strain evidence="3">cv. 10/8</strain>
        <tissue evidence="2">Leaf</tissue>
    </source>
</reference>
<dbReference type="EMBL" id="LXQA011308324">
    <property type="protein sequence ID" value="MCI92716.1"/>
    <property type="molecule type" value="Genomic_DNA"/>
</dbReference>
<dbReference type="Proteomes" id="UP000265520">
    <property type="component" value="Unassembled WGS sequence"/>
</dbReference>
<organism evidence="2 3">
    <name type="scientific">Trifolium medium</name>
    <dbReference type="NCBI Taxonomy" id="97028"/>
    <lineage>
        <taxon>Eukaryota</taxon>
        <taxon>Viridiplantae</taxon>
        <taxon>Streptophyta</taxon>
        <taxon>Embryophyta</taxon>
        <taxon>Tracheophyta</taxon>
        <taxon>Spermatophyta</taxon>
        <taxon>Magnoliopsida</taxon>
        <taxon>eudicotyledons</taxon>
        <taxon>Gunneridae</taxon>
        <taxon>Pentapetalae</taxon>
        <taxon>rosids</taxon>
        <taxon>fabids</taxon>
        <taxon>Fabales</taxon>
        <taxon>Fabaceae</taxon>
        <taxon>Papilionoideae</taxon>
        <taxon>50 kb inversion clade</taxon>
        <taxon>NPAAA clade</taxon>
        <taxon>Hologalegina</taxon>
        <taxon>IRL clade</taxon>
        <taxon>Trifolieae</taxon>
        <taxon>Trifolium</taxon>
    </lineage>
</organism>
<feature type="compositionally biased region" description="Basic residues" evidence="1">
    <location>
        <begin position="37"/>
        <end position="47"/>
    </location>
</feature>
<protein>
    <submittedName>
        <fullName evidence="2">Uncharacterized protein</fullName>
    </submittedName>
</protein>
<comment type="caution">
    <text evidence="2">The sequence shown here is derived from an EMBL/GenBank/DDBJ whole genome shotgun (WGS) entry which is preliminary data.</text>
</comment>
<keyword evidence="3" id="KW-1185">Reference proteome</keyword>
<evidence type="ECO:0000313" key="2">
    <source>
        <dbReference type="EMBL" id="MCI92716.1"/>
    </source>
</evidence>
<feature type="non-terminal residue" evidence="2">
    <location>
        <position position="1"/>
    </location>
</feature>
<proteinExistence type="predicted"/>
<feature type="region of interest" description="Disordered" evidence="1">
    <location>
        <begin position="1"/>
        <end position="47"/>
    </location>
</feature>
<sequence length="47" mass="4868">VKTGPNRPVGPVEPGTGHVSGPVRPGNRGAKEPGKNRANRRGTGKNR</sequence>
<dbReference type="AlphaFoldDB" id="A0A392VWY2"/>
<evidence type="ECO:0000256" key="1">
    <source>
        <dbReference type="SAM" id="MobiDB-lite"/>
    </source>
</evidence>